<dbReference type="PANTHER" id="PTHR43844:SF1">
    <property type="entry name" value="METHIONINE SYNTHASE"/>
    <property type="match status" value="1"/>
</dbReference>
<evidence type="ECO:0000313" key="2">
    <source>
        <dbReference type="EMBL" id="STS90577.1"/>
    </source>
</evidence>
<dbReference type="GO" id="GO:0009086">
    <property type="term" value="P:methionine biosynthetic process"/>
    <property type="evidence" value="ECO:0007669"/>
    <property type="project" value="InterPro"/>
</dbReference>
<protein>
    <submittedName>
        <fullName evidence="2">Methionine synthase II</fullName>
    </submittedName>
</protein>
<gene>
    <name evidence="2" type="ORF">NCTC9177_04475</name>
</gene>
<dbReference type="Gene3D" id="3.20.20.210">
    <property type="match status" value="1"/>
</dbReference>
<evidence type="ECO:0000313" key="3">
    <source>
        <dbReference type="Proteomes" id="UP000254545"/>
    </source>
</evidence>
<dbReference type="GO" id="GO:0003871">
    <property type="term" value="F:5-methyltetrahydropteroyltriglutamate-homocysteine S-methyltransferase activity"/>
    <property type="evidence" value="ECO:0007669"/>
    <property type="project" value="InterPro"/>
</dbReference>
<dbReference type="InterPro" id="IPR002629">
    <property type="entry name" value="Met_Synth_C/arc"/>
</dbReference>
<dbReference type="Proteomes" id="UP000254545">
    <property type="component" value="Unassembled WGS sequence"/>
</dbReference>
<dbReference type="SUPFAM" id="SSF51726">
    <property type="entry name" value="UROD/MetE-like"/>
    <property type="match status" value="1"/>
</dbReference>
<reference evidence="2 3" key="1">
    <citation type="submission" date="2018-06" db="EMBL/GenBank/DDBJ databases">
        <authorList>
            <consortium name="Pathogen Informatics"/>
            <person name="Doyle S."/>
        </authorList>
    </citation>
    <scope>NUCLEOTIDE SEQUENCE [LARGE SCALE GENOMIC DNA]</scope>
    <source>
        <strain evidence="2 3">NCTC9177</strain>
    </source>
</reference>
<dbReference type="Pfam" id="PF01717">
    <property type="entry name" value="Meth_synt_2"/>
    <property type="match status" value="1"/>
</dbReference>
<dbReference type="CDD" id="cd03311">
    <property type="entry name" value="CIMS_C_terminal_like"/>
    <property type="match status" value="1"/>
</dbReference>
<proteinExistence type="predicted"/>
<dbReference type="InterPro" id="IPR038071">
    <property type="entry name" value="UROD/MetE-like_sf"/>
</dbReference>
<dbReference type="GO" id="GO:0008270">
    <property type="term" value="F:zinc ion binding"/>
    <property type="evidence" value="ECO:0007669"/>
    <property type="project" value="InterPro"/>
</dbReference>
<comment type="caution">
    <text evidence="2">The sequence shown here is derived from an EMBL/GenBank/DDBJ whole genome shotgun (WGS) entry which is preliminary data.</text>
</comment>
<sequence>MQRQQAPFRADIVGSFLRPDSIKKARQQLAEGIIDAGQLREIENNAIRHLVQQQCDCGLHVVTDGEFRRAWWHFDFFDGLQGVERYDAEQGIQFNGVQTKAHGVRVTGKLAFGDHPMLEDFRYLKSISGDAQPKMTIPSPSVLHFRGGRKDIDATVYPDLSDYFDDLATTWRDAIRAFYDAGCRYLQLDDTVWAYLCSDAQRQQVRERGDDPDALARIYARVLNQALEGKPADLTVGLHVCRGNFRSTWISEGGYEPVAEVLFGGVNVDAFFLEYDNDRSGDFAPLRFIRPGHQQVVLGLITTKNGELENPQGVKARLAEAAQYVPLEQICLSPQCGFASTEEGNALSEDQQWQKSPTGDVDRRRRLVITFLAQRCTVMRQRCRPHRLRRPPVPHPAVFTTWHRFCLITSG</sequence>
<dbReference type="AlphaFoldDB" id="A0A7H4MJS7"/>
<dbReference type="NCBIfam" id="NF005085">
    <property type="entry name" value="PRK06520.1"/>
    <property type="match status" value="1"/>
</dbReference>
<evidence type="ECO:0000259" key="1">
    <source>
        <dbReference type="Pfam" id="PF01717"/>
    </source>
</evidence>
<dbReference type="PANTHER" id="PTHR43844">
    <property type="entry name" value="METHIONINE SYNTHASE"/>
    <property type="match status" value="1"/>
</dbReference>
<accession>A0A7H4MJS7</accession>
<organism evidence="2 3">
    <name type="scientific">Klebsiella variicola</name>
    <dbReference type="NCBI Taxonomy" id="244366"/>
    <lineage>
        <taxon>Bacteria</taxon>
        <taxon>Pseudomonadati</taxon>
        <taxon>Pseudomonadota</taxon>
        <taxon>Gammaproteobacteria</taxon>
        <taxon>Enterobacterales</taxon>
        <taxon>Enterobacteriaceae</taxon>
        <taxon>Klebsiella/Raoultella group</taxon>
        <taxon>Klebsiella</taxon>
        <taxon>Klebsiella pneumoniae complex</taxon>
    </lineage>
</organism>
<dbReference type="EMBL" id="UGKR01000003">
    <property type="protein sequence ID" value="STS90577.1"/>
    <property type="molecule type" value="Genomic_DNA"/>
</dbReference>
<name>A0A7H4MJS7_KLEVA</name>
<feature type="domain" description="Cobalamin-independent methionine synthase MetE C-terminal/archaeal" evidence="1">
    <location>
        <begin position="12"/>
        <end position="344"/>
    </location>
</feature>